<protein>
    <submittedName>
        <fullName evidence="1">Uncharacterized protein</fullName>
    </submittedName>
</protein>
<dbReference type="AlphaFoldDB" id="A0A562SZA0"/>
<name>A0A562SZA0_CHIJA</name>
<comment type="caution">
    <text evidence="1">The sequence shown here is derived from an EMBL/GenBank/DDBJ whole genome shotgun (WGS) entry which is preliminary data.</text>
</comment>
<gene>
    <name evidence="1" type="ORF">LX66_3891</name>
</gene>
<dbReference type="RefSeq" id="WP_145716579.1">
    <property type="nucleotide sequence ID" value="NZ_BAAAFY010000004.1"/>
</dbReference>
<evidence type="ECO:0000313" key="1">
    <source>
        <dbReference type="EMBL" id="TWI86629.1"/>
    </source>
</evidence>
<proteinExistence type="predicted"/>
<accession>A0A562SZA0</accession>
<dbReference type="OrthoDB" id="677139at2"/>
<dbReference type="Proteomes" id="UP000316778">
    <property type="component" value="Unassembled WGS sequence"/>
</dbReference>
<sequence length="291" mass="32347">MQINRWLTGLALLCACNFSAGVKKDLRTGLSIRNDHLHYSDYTLLRNGEPLKNRTIQYGDKITLRLDGVGGFTREMGYVYPDLSVIIRKKNGQPVEENKDLLENKPYTPQQVSLVETYYVPAPGALKAGIAYELEFRIKDKKGKGAITATLPVTVKMNKVNRLTLKQEGLNGEAMIYADAGPVINNIVPLKGRAGMICWGLKGFREEQGRVFPGGRISLLDPATGKVKMETADLFAGRTDGMSLEQVASGLTMFLNLQNPSLQGDKSIWQFELWDKKGPGRMQARVLLQLE</sequence>
<keyword evidence="2" id="KW-1185">Reference proteome</keyword>
<evidence type="ECO:0000313" key="2">
    <source>
        <dbReference type="Proteomes" id="UP000316778"/>
    </source>
</evidence>
<organism evidence="1 2">
    <name type="scientific">Chitinophaga japonensis</name>
    <name type="common">Flexibacter japonensis</name>
    <dbReference type="NCBI Taxonomy" id="104662"/>
    <lineage>
        <taxon>Bacteria</taxon>
        <taxon>Pseudomonadati</taxon>
        <taxon>Bacteroidota</taxon>
        <taxon>Chitinophagia</taxon>
        <taxon>Chitinophagales</taxon>
        <taxon>Chitinophagaceae</taxon>
        <taxon>Chitinophaga</taxon>
    </lineage>
</organism>
<dbReference type="PROSITE" id="PS51257">
    <property type="entry name" value="PROKAR_LIPOPROTEIN"/>
    <property type="match status" value="1"/>
</dbReference>
<reference evidence="1 2" key="1">
    <citation type="journal article" date="2013" name="Stand. Genomic Sci.">
        <title>Genomic Encyclopedia of Type Strains, Phase I: The one thousand microbial genomes (KMG-I) project.</title>
        <authorList>
            <person name="Kyrpides N.C."/>
            <person name="Woyke T."/>
            <person name="Eisen J.A."/>
            <person name="Garrity G."/>
            <person name="Lilburn T.G."/>
            <person name="Beck B.J."/>
            <person name="Whitman W.B."/>
            <person name="Hugenholtz P."/>
            <person name="Klenk H.P."/>
        </authorList>
    </citation>
    <scope>NUCLEOTIDE SEQUENCE [LARGE SCALE GENOMIC DNA]</scope>
    <source>
        <strain evidence="1 2">DSM 13484</strain>
    </source>
</reference>
<dbReference type="EMBL" id="VLLG01000004">
    <property type="protein sequence ID" value="TWI86629.1"/>
    <property type="molecule type" value="Genomic_DNA"/>
</dbReference>